<evidence type="ECO:0000313" key="2">
    <source>
        <dbReference type="Proteomes" id="UP000632849"/>
    </source>
</evidence>
<dbReference type="RefSeq" id="WP_190042335.1">
    <property type="nucleotide sequence ID" value="NZ_BNBE01000002.1"/>
</dbReference>
<accession>A0A919EMR3</accession>
<protein>
    <submittedName>
        <fullName evidence="1">Uncharacterized protein</fullName>
    </submittedName>
</protein>
<dbReference type="EMBL" id="BNBE01000002">
    <property type="protein sequence ID" value="GHG04316.1"/>
    <property type="molecule type" value="Genomic_DNA"/>
</dbReference>
<proteinExistence type="predicted"/>
<keyword evidence="2" id="KW-1185">Reference proteome</keyword>
<name>A0A919EMR3_STRFL</name>
<dbReference type="AlphaFoldDB" id="A0A919EMR3"/>
<gene>
    <name evidence="1" type="ORF">GCM10017667_38500</name>
</gene>
<evidence type="ECO:0000313" key="1">
    <source>
        <dbReference type="EMBL" id="GHG04316.1"/>
    </source>
</evidence>
<organism evidence="1 2">
    <name type="scientific">Streptomyces filamentosus</name>
    <name type="common">Streptomyces roseosporus</name>
    <dbReference type="NCBI Taxonomy" id="67294"/>
    <lineage>
        <taxon>Bacteria</taxon>
        <taxon>Bacillati</taxon>
        <taxon>Actinomycetota</taxon>
        <taxon>Actinomycetes</taxon>
        <taxon>Kitasatosporales</taxon>
        <taxon>Streptomycetaceae</taxon>
        <taxon>Streptomyces</taxon>
    </lineage>
</organism>
<sequence>MYLAACLTAYAYNTLATTQVAEQAGRRDRDRARHLVEVRWEALSTATAWHAAHHAYVVAVDAARTAITAWSEAARAAARVGWFPIESMEQLYQERILTAGHPPVELYQLDADAVDAEAARLRDALDQTHEHRARLASQTPTTAPA</sequence>
<reference evidence="1" key="1">
    <citation type="journal article" date="2014" name="Int. J. Syst. Evol. Microbiol.">
        <title>Complete genome sequence of Corynebacterium casei LMG S-19264T (=DSM 44701T), isolated from a smear-ripened cheese.</title>
        <authorList>
            <consortium name="US DOE Joint Genome Institute (JGI-PGF)"/>
            <person name="Walter F."/>
            <person name="Albersmeier A."/>
            <person name="Kalinowski J."/>
            <person name="Ruckert C."/>
        </authorList>
    </citation>
    <scope>NUCLEOTIDE SEQUENCE</scope>
    <source>
        <strain evidence="1">JCM 4122</strain>
    </source>
</reference>
<dbReference type="Proteomes" id="UP000632849">
    <property type="component" value="Unassembled WGS sequence"/>
</dbReference>
<reference evidence="1" key="2">
    <citation type="submission" date="2020-09" db="EMBL/GenBank/DDBJ databases">
        <authorList>
            <person name="Sun Q."/>
            <person name="Ohkuma M."/>
        </authorList>
    </citation>
    <scope>NUCLEOTIDE SEQUENCE</scope>
    <source>
        <strain evidence="1">JCM 4122</strain>
    </source>
</reference>
<comment type="caution">
    <text evidence="1">The sequence shown here is derived from an EMBL/GenBank/DDBJ whole genome shotgun (WGS) entry which is preliminary data.</text>
</comment>